<dbReference type="InterPro" id="IPR036374">
    <property type="entry name" value="OxRdtase_Mopterin-bd_sf"/>
</dbReference>
<evidence type="ECO:0000313" key="2">
    <source>
        <dbReference type="EMBL" id="GGP15106.1"/>
    </source>
</evidence>
<dbReference type="PANTHER" id="PTHR43032:SF4">
    <property type="entry name" value="OXIDOREDUCTASE MOLYBDOPTERIN-BINDING DOMAIN-CONTAINING PROTEIN"/>
    <property type="match status" value="1"/>
</dbReference>
<name>A0A918E8L1_9ACTN</name>
<evidence type="ECO:0000313" key="3">
    <source>
        <dbReference type="Proteomes" id="UP000660745"/>
    </source>
</evidence>
<dbReference type="RefSeq" id="WP_225277962.1">
    <property type="nucleotide sequence ID" value="NZ_BMNK01000017.1"/>
</dbReference>
<dbReference type="SUPFAM" id="SSF56524">
    <property type="entry name" value="Oxidoreductase molybdopterin-binding domain"/>
    <property type="match status" value="1"/>
</dbReference>
<feature type="domain" description="Oxidoreductase molybdopterin-binding" evidence="1">
    <location>
        <begin position="22"/>
        <end position="170"/>
    </location>
</feature>
<protein>
    <submittedName>
        <fullName evidence="2">Oxidoreductase</fullName>
    </submittedName>
</protein>
<dbReference type="InterPro" id="IPR000572">
    <property type="entry name" value="OxRdtase_Mopterin-bd_dom"/>
</dbReference>
<dbReference type="AlphaFoldDB" id="A0A918E8L1"/>
<keyword evidence="3" id="KW-1185">Reference proteome</keyword>
<sequence>MAESRLPPGQYVPRGLPVVHYGRVPPFKPASWDFRVFGATASGEEHGFAWDEFERLPRTSVTADFHCVTKFSMMDLRWRGVTPATILEAVPPAAGVRHVMIWAEYGYSANLRTSDFTAPGTLLATAFGDEPLTAEHGAPLRLIVPHLYAWKSVKWVRAIEYLVDDRRGFWEERGYHNVADPWHEQRYSYQEEPGEGPA</sequence>
<dbReference type="EMBL" id="BMNK01000017">
    <property type="protein sequence ID" value="GGP15106.1"/>
    <property type="molecule type" value="Genomic_DNA"/>
</dbReference>
<comment type="caution">
    <text evidence="2">The sequence shown here is derived from an EMBL/GenBank/DDBJ whole genome shotgun (WGS) entry which is preliminary data.</text>
</comment>
<dbReference type="Gene3D" id="3.90.420.10">
    <property type="entry name" value="Oxidoreductase, molybdopterin-binding domain"/>
    <property type="match status" value="1"/>
</dbReference>
<proteinExistence type="predicted"/>
<evidence type="ECO:0000259" key="1">
    <source>
        <dbReference type="Pfam" id="PF00174"/>
    </source>
</evidence>
<organism evidence="2 3">
    <name type="scientific">Nonomuraea glycinis</name>
    <dbReference type="NCBI Taxonomy" id="2047744"/>
    <lineage>
        <taxon>Bacteria</taxon>
        <taxon>Bacillati</taxon>
        <taxon>Actinomycetota</taxon>
        <taxon>Actinomycetes</taxon>
        <taxon>Streptosporangiales</taxon>
        <taxon>Streptosporangiaceae</taxon>
        <taxon>Nonomuraea</taxon>
    </lineage>
</organism>
<dbReference type="Pfam" id="PF00174">
    <property type="entry name" value="Oxidored_molyb"/>
    <property type="match status" value="1"/>
</dbReference>
<gene>
    <name evidence="2" type="ORF">GCM10012278_73640</name>
</gene>
<accession>A0A918E8L1</accession>
<reference evidence="2" key="2">
    <citation type="submission" date="2020-09" db="EMBL/GenBank/DDBJ databases">
        <authorList>
            <person name="Sun Q."/>
            <person name="Zhou Y."/>
        </authorList>
    </citation>
    <scope>NUCLEOTIDE SEQUENCE</scope>
    <source>
        <strain evidence="2">CGMCC 4.7430</strain>
    </source>
</reference>
<dbReference type="Proteomes" id="UP000660745">
    <property type="component" value="Unassembled WGS sequence"/>
</dbReference>
<reference evidence="2" key="1">
    <citation type="journal article" date="2014" name="Int. J. Syst. Evol. Microbiol.">
        <title>Complete genome sequence of Corynebacterium casei LMG S-19264T (=DSM 44701T), isolated from a smear-ripened cheese.</title>
        <authorList>
            <consortium name="US DOE Joint Genome Institute (JGI-PGF)"/>
            <person name="Walter F."/>
            <person name="Albersmeier A."/>
            <person name="Kalinowski J."/>
            <person name="Ruckert C."/>
        </authorList>
    </citation>
    <scope>NUCLEOTIDE SEQUENCE</scope>
    <source>
        <strain evidence="2">CGMCC 4.7430</strain>
    </source>
</reference>
<dbReference type="PANTHER" id="PTHR43032">
    <property type="entry name" value="PROTEIN-METHIONINE-SULFOXIDE REDUCTASE"/>
    <property type="match status" value="1"/>
</dbReference>